<dbReference type="Proteomes" id="UP000660729">
    <property type="component" value="Unassembled WGS sequence"/>
</dbReference>
<reference evidence="2" key="1">
    <citation type="submission" date="2020-04" db="EMBL/GenBank/DDBJ databases">
        <title>Draft genome resource of the tomato pathogen Pseudocercospora fuligena.</title>
        <authorList>
            <person name="Zaccaron A."/>
        </authorList>
    </citation>
    <scope>NUCLEOTIDE SEQUENCE</scope>
    <source>
        <strain evidence="2">PF001</strain>
    </source>
</reference>
<protein>
    <submittedName>
        <fullName evidence="2">Putative aminoacrylate hydrolase RutD</fullName>
    </submittedName>
</protein>
<dbReference type="OrthoDB" id="408373at2759"/>
<gene>
    <name evidence="2" type="ORF">HII31_05256</name>
</gene>
<comment type="caution">
    <text evidence="2">The sequence shown here is derived from an EMBL/GenBank/DDBJ whole genome shotgun (WGS) entry which is preliminary data.</text>
</comment>
<accession>A0A8H6RJ31</accession>
<dbReference type="PANTHER" id="PTHR43798">
    <property type="entry name" value="MONOACYLGLYCEROL LIPASE"/>
    <property type="match status" value="1"/>
</dbReference>
<name>A0A8H6RJ31_9PEZI</name>
<keyword evidence="3" id="KW-1185">Reference proteome</keyword>
<dbReference type="AlphaFoldDB" id="A0A8H6RJ31"/>
<keyword evidence="2" id="KW-0378">Hydrolase</keyword>
<sequence>MPTASVNEITISYTLHAPPTSSQPNGTSPEVPETIVLINGLADSQQTWTAQTPAFLASGYHVLTYDNRGIGQTSAPPGPYTSALLASDLHVLLTTLEIKKAHFLGVSMGGMILQEYALNYPSSNSGIEILSLTLACTYSSPGEFCSRMFALWSEMAQKMSVQDVMRDVTLWAFTVPFFTTRTDELRAVERDMENLDMSVEAYLSQLNVIQKFDSKNALLKLREDGKWFGGIEPRKVMVLAGRTDILIPVTLSRELAEKIEGAQFKTVKGGHGCLWEFPESFNETVLGFLRECKSSG</sequence>
<dbReference type="SUPFAM" id="SSF53474">
    <property type="entry name" value="alpha/beta-Hydrolases"/>
    <property type="match status" value="1"/>
</dbReference>
<dbReference type="InterPro" id="IPR050266">
    <property type="entry name" value="AB_hydrolase_sf"/>
</dbReference>
<dbReference type="Pfam" id="PF00561">
    <property type="entry name" value="Abhydrolase_1"/>
    <property type="match status" value="1"/>
</dbReference>
<feature type="domain" description="AB hydrolase-1" evidence="1">
    <location>
        <begin position="34"/>
        <end position="277"/>
    </location>
</feature>
<proteinExistence type="predicted"/>
<dbReference type="InterPro" id="IPR000073">
    <property type="entry name" value="AB_hydrolase_1"/>
</dbReference>
<organism evidence="2 3">
    <name type="scientific">Pseudocercospora fuligena</name>
    <dbReference type="NCBI Taxonomy" id="685502"/>
    <lineage>
        <taxon>Eukaryota</taxon>
        <taxon>Fungi</taxon>
        <taxon>Dikarya</taxon>
        <taxon>Ascomycota</taxon>
        <taxon>Pezizomycotina</taxon>
        <taxon>Dothideomycetes</taxon>
        <taxon>Dothideomycetidae</taxon>
        <taxon>Mycosphaerellales</taxon>
        <taxon>Mycosphaerellaceae</taxon>
        <taxon>Pseudocercospora</taxon>
    </lineage>
</organism>
<dbReference type="Gene3D" id="3.40.50.1820">
    <property type="entry name" value="alpha/beta hydrolase"/>
    <property type="match status" value="1"/>
</dbReference>
<evidence type="ECO:0000313" key="2">
    <source>
        <dbReference type="EMBL" id="KAF7193381.1"/>
    </source>
</evidence>
<dbReference type="GO" id="GO:0016020">
    <property type="term" value="C:membrane"/>
    <property type="evidence" value="ECO:0007669"/>
    <property type="project" value="TreeGrafter"/>
</dbReference>
<evidence type="ECO:0000313" key="3">
    <source>
        <dbReference type="Proteomes" id="UP000660729"/>
    </source>
</evidence>
<dbReference type="InterPro" id="IPR029058">
    <property type="entry name" value="AB_hydrolase_fold"/>
</dbReference>
<dbReference type="PANTHER" id="PTHR43798:SF33">
    <property type="entry name" value="HYDROLASE, PUTATIVE (AFU_ORTHOLOGUE AFUA_2G14860)-RELATED"/>
    <property type="match status" value="1"/>
</dbReference>
<dbReference type="GO" id="GO:0016787">
    <property type="term" value="F:hydrolase activity"/>
    <property type="evidence" value="ECO:0007669"/>
    <property type="project" value="UniProtKB-KW"/>
</dbReference>
<dbReference type="EMBL" id="JABCIY010000087">
    <property type="protein sequence ID" value="KAF7193381.1"/>
    <property type="molecule type" value="Genomic_DNA"/>
</dbReference>
<evidence type="ECO:0000259" key="1">
    <source>
        <dbReference type="Pfam" id="PF00561"/>
    </source>
</evidence>